<evidence type="ECO:0000256" key="3">
    <source>
        <dbReference type="ARBA" id="ARBA00022475"/>
    </source>
</evidence>
<keyword evidence="5" id="KW-0769">Symport</keyword>
<keyword evidence="6 9" id="KW-1133">Transmembrane helix</keyword>
<protein>
    <recommendedName>
        <fullName evidence="10">Major facilitator superfamily (MFS) profile domain-containing protein</fullName>
    </recommendedName>
</protein>
<keyword evidence="3" id="KW-1003">Cell membrane</keyword>
<comment type="subcellular location">
    <subcellularLocation>
        <location evidence="1">Cell membrane</location>
        <topology evidence="1">Multi-pass membrane protein</topology>
    </subcellularLocation>
</comment>
<dbReference type="PANTHER" id="PTHR43528:SF1">
    <property type="entry name" value="ALPHA-KETOGLUTARATE PERMEASE"/>
    <property type="match status" value="1"/>
</dbReference>
<dbReference type="InterPro" id="IPR005828">
    <property type="entry name" value="MFS_sugar_transport-like"/>
</dbReference>
<dbReference type="InterPro" id="IPR020846">
    <property type="entry name" value="MFS_dom"/>
</dbReference>
<feature type="transmembrane region" description="Helical" evidence="9">
    <location>
        <begin position="190"/>
        <end position="209"/>
    </location>
</feature>
<feature type="transmembrane region" description="Helical" evidence="9">
    <location>
        <begin position="491"/>
        <end position="516"/>
    </location>
</feature>
<evidence type="ECO:0000256" key="6">
    <source>
        <dbReference type="ARBA" id="ARBA00022989"/>
    </source>
</evidence>
<accession>A0A2V0P4N5</accession>
<dbReference type="AlphaFoldDB" id="A0A2V0P4N5"/>
<sequence>MGQRELSGAMWGRVVIVAGIGTILEWFDYYCFSQLAGTIEAVFFPSENAMMQALSFWGIFAIGFVVRPLGALLFGHIGDTVGRNACLLISILCMAASTVLIGVLPTYNTGRYSAGVAAPVLLALLRMVQGLAMGGEYGSAIIYMSELARPSMRGKFVALLQGCVNVGMILATGLVMLLQNNMSEQAMLEWGWRVPFLAAFGTALIGAVLRRGMPEPHAFLAAARRAGRPSVAGSMIEEGEEGEEGEDDADVEIASAGSGLTDKSAEALRSGLAASEPAAANATVLMGWEEGAQSGKAPVGHHGQGQGHGHGKDLSHHHTPLMRLLSTNLLGLVLHICFMAWVSGAFYTTVSWLAKDLNHYGYSLVSTQGILVCSMIPNFLGLATMGAAIDAGLRVLWSNAALALAGSALGFAVFSGVSVSLGAAWGLVALFHFVIGLAQANVALPCTRIYEPLQRTTGFSLGFNIGYGVIGGLSPFAVTAIQTSLPEGDRGYAAAIWLMALGAISVAGSFGLRLYAPRLSKPYVAKLE</sequence>
<feature type="region of interest" description="Disordered" evidence="8">
    <location>
        <begin position="293"/>
        <end position="315"/>
    </location>
</feature>
<keyword evidence="12" id="KW-1185">Reference proteome</keyword>
<dbReference type="OrthoDB" id="5296287at2759"/>
<dbReference type="Proteomes" id="UP000247498">
    <property type="component" value="Unassembled WGS sequence"/>
</dbReference>
<evidence type="ECO:0000313" key="12">
    <source>
        <dbReference type="Proteomes" id="UP000247498"/>
    </source>
</evidence>
<feature type="transmembrane region" description="Helical" evidence="9">
    <location>
        <begin position="156"/>
        <end position="178"/>
    </location>
</feature>
<dbReference type="InterPro" id="IPR051084">
    <property type="entry name" value="H+-coupled_symporters"/>
</dbReference>
<keyword evidence="7 9" id="KW-0472">Membrane</keyword>
<dbReference type="PANTHER" id="PTHR43528">
    <property type="entry name" value="ALPHA-KETOGLUTARATE PERMEASE"/>
    <property type="match status" value="1"/>
</dbReference>
<feature type="transmembrane region" description="Helical" evidence="9">
    <location>
        <begin position="465"/>
        <end position="485"/>
    </location>
</feature>
<evidence type="ECO:0000256" key="9">
    <source>
        <dbReference type="SAM" id="Phobius"/>
    </source>
</evidence>
<evidence type="ECO:0000256" key="1">
    <source>
        <dbReference type="ARBA" id="ARBA00004651"/>
    </source>
</evidence>
<feature type="transmembrane region" description="Helical" evidence="9">
    <location>
        <begin position="54"/>
        <end position="74"/>
    </location>
</feature>
<reference evidence="11 12" key="1">
    <citation type="journal article" date="2018" name="Sci. Rep.">
        <title>Raphidocelis subcapitata (=Pseudokirchneriella subcapitata) provides an insight into genome evolution and environmental adaptations in the Sphaeropleales.</title>
        <authorList>
            <person name="Suzuki S."/>
            <person name="Yamaguchi H."/>
            <person name="Nakajima N."/>
            <person name="Kawachi M."/>
        </authorList>
    </citation>
    <scope>NUCLEOTIDE SEQUENCE [LARGE SCALE GENOMIC DNA]</scope>
    <source>
        <strain evidence="11 12">NIES-35</strain>
    </source>
</reference>
<comment type="caution">
    <text evidence="11">The sequence shown here is derived from an EMBL/GenBank/DDBJ whole genome shotgun (WGS) entry which is preliminary data.</text>
</comment>
<evidence type="ECO:0000313" key="11">
    <source>
        <dbReference type="EMBL" id="GBF92045.1"/>
    </source>
</evidence>
<evidence type="ECO:0000259" key="10">
    <source>
        <dbReference type="PROSITE" id="PS50850"/>
    </source>
</evidence>
<dbReference type="PROSITE" id="PS50850">
    <property type="entry name" value="MFS"/>
    <property type="match status" value="1"/>
</dbReference>
<dbReference type="EMBL" id="BDRX01000029">
    <property type="protein sequence ID" value="GBF92045.1"/>
    <property type="molecule type" value="Genomic_DNA"/>
</dbReference>
<feature type="transmembrane region" description="Helical" evidence="9">
    <location>
        <begin position="423"/>
        <end position="444"/>
    </location>
</feature>
<feature type="transmembrane region" description="Helical" evidence="9">
    <location>
        <begin position="86"/>
        <end position="104"/>
    </location>
</feature>
<evidence type="ECO:0000256" key="2">
    <source>
        <dbReference type="ARBA" id="ARBA00022448"/>
    </source>
</evidence>
<evidence type="ECO:0000256" key="5">
    <source>
        <dbReference type="ARBA" id="ARBA00022847"/>
    </source>
</evidence>
<feature type="transmembrane region" description="Helical" evidence="9">
    <location>
        <begin position="329"/>
        <end position="354"/>
    </location>
</feature>
<feature type="transmembrane region" description="Helical" evidence="9">
    <location>
        <begin position="395"/>
        <end position="417"/>
    </location>
</feature>
<dbReference type="Pfam" id="PF00083">
    <property type="entry name" value="Sugar_tr"/>
    <property type="match status" value="1"/>
</dbReference>
<feature type="domain" description="Major facilitator superfamily (MFS) profile" evidence="10">
    <location>
        <begin position="14"/>
        <end position="520"/>
    </location>
</feature>
<dbReference type="Gene3D" id="1.20.1250.20">
    <property type="entry name" value="MFS general substrate transporter like domains"/>
    <property type="match status" value="1"/>
</dbReference>
<feature type="transmembrane region" description="Helical" evidence="9">
    <location>
        <begin position="360"/>
        <end position="383"/>
    </location>
</feature>
<gene>
    <name evidence="11" type="ORF">Rsub_04392</name>
</gene>
<name>A0A2V0P4N5_9CHLO</name>
<feature type="transmembrane region" description="Helical" evidence="9">
    <location>
        <begin position="116"/>
        <end position="135"/>
    </location>
</feature>
<dbReference type="SUPFAM" id="SSF103473">
    <property type="entry name" value="MFS general substrate transporter"/>
    <property type="match status" value="1"/>
</dbReference>
<dbReference type="GO" id="GO:0005886">
    <property type="term" value="C:plasma membrane"/>
    <property type="evidence" value="ECO:0007669"/>
    <property type="project" value="UniProtKB-SubCell"/>
</dbReference>
<keyword evidence="4 9" id="KW-0812">Transmembrane</keyword>
<dbReference type="InParanoid" id="A0A2V0P4N5"/>
<evidence type="ECO:0000256" key="7">
    <source>
        <dbReference type="ARBA" id="ARBA00023136"/>
    </source>
</evidence>
<keyword evidence="2" id="KW-0813">Transport</keyword>
<dbReference type="GO" id="GO:0015293">
    <property type="term" value="F:symporter activity"/>
    <property type="evidence" value="ECO:0007669"/>
    <property type="project" value="UniProtKB-KW"/>
</dbReference>
<evidence type="ECO:0000256" key="8">
    <source>
        <dbReference type="SAM" id="MobiDB-lite"/>
    </source>
</evidence>
<evidence type="ECO:0000256" key="4">
    <source>
        <dbReference type="ARBA" id="ARBA00022692"/>
    </source>
</evidence>
<dbReference type="InterPro" id="IPR036259">
    <property type="entry name" value="MFS_trans_sf"/>
</dbReference>
<proteinExistence type="predicted"/>
<organism evidence="11 12">
    <name type="scientific">Raphidocelis subcapitata</name>
    <dbReference type="NCBI Taxonomy" id="307507"/>
    <lineage>
        <taxon>Eukaryota</taxon>
        <taxon>Viridiplantae</taxon>
        <taxon>Chlorophyta</taxon>
        <taxon>core chlorophytes</taxon>
        <taxon>Chlorophyceae</taxon>
        <taxon>CS clade</taxon>
        <taxon>Sphaeropleales</taxon>
        <taxon>Selenastraceae</taxon>
        <taxon>Raphidocelis</taxon>
    </lineage>
</organism>
<dbReference type="PROSITE" id="PS00217">
    <property type="entry name" value="SUGAR_TRANSPORT_2"/>
    <property type="match status" value="1"/>
</dbReference>
<dbReference type="InterPro" id="IPR005829">
    <property type="entry name" value="Sugar_transporter_CS"/>
</dbReference>